<dbReference type="EMBL" id="MU393438">
    <property type="protein sequence ID" value="KAI4868423.1"/>
    <property type="molecule type" value="Genomic_DNA"/>
</dbReference>
<keyword evidence="2" id="KW-1185">Reference proteome</keyword>
<comment type="caution">
    <text evidence="1">The sequence shown here is derived from an EMBL/GenBank/DDBJ whole genome shotgun (WGS) entry which is preliminary data.</text>
</comment>
<proteinExistence type="predicted"/>
<sequence length="449" mass="47880">MSPSAAHPVLALPNDFAPPALMGQALSQSVPTFPFPTTCSGVAAARYPFTLDAGWQATKIVGSLRQPRTILFDPLGHMLVLQATMGISVHTFGADGCVNSTKTLFQSSGLNHGLSLTPDGKTLYASSQTTAWSWAYDPVAMTVTGQKTIINSMGQGIHSTRTIAVSPKNPNLIIVSVGAASNWDNPTIDPSVGRAIVKVFDVSAVPANGYNYNTQGKVLGYGLRNEVALAFDPNGHVWGAENSGDDFRRTVNGQATDIHIDNPAEELNYLGDPAAPLANNWFGYPTCFTVWEPSNFRDNTALKTGSQFVVTPNTTFNDASCDGKSVPPSLSFPAHMAPIGNGFDPSGSNLYITFHGSWDRQPAQGYFVAEVPFTKKEDGSFAPAAAPDSKTGYKNIIGTTNPGSCNSPSLTMSTCWRLSGLSWDQAGERLFISSDNQAEGEVFVLRKKV</sequence>
<reference evidence="1 2" key="1">
    <citation type="journal article" date="2022" name="New Phytol.">
        <title>Ecological generalism drives hyperdiversity of secondary metabolite gene clusters in xylarialean endophytes.</title>
        <authorList>
            <person name="Franco M.E.E."/>
            <person name="Wisecaver J.H."/>
            <person name="Arnold A.E."/>
            <person name="Ju Y.M."/>
            <person name="Slot J.C."/>
            <person name="Ahrendt S."/>
            <person name="Moore L.P."/>
            <person name="Eastman K.E."/>
            <person name="Scott K."/>
            <person name="Konkel Z."/>
            <person name="Mondo S.J."/>
            <person name="Kuo A."/>
            <person name="Hayes R.D."/>
            <person name="Haridas S."/>
            <person name="Andreopoulos B."/>
            <person name="Riley R."/>
            <person name="LaButti K."/>
            <person name="Pangilinan J."/>
            <person name="Lipzen A."/>
            <person name="Amirebrahimi M."/>
            <person name="Yan J."/>
            <person name="Adam C."/>
            <person name="Keymanesh K."/>
            <person name="Ng V."/>
            <person name="Louie K."/>
            <person name="Northen T."/>
            <person name="Drula E."/>
            <person name="Henrissat B."/>
            <person name="Hsieh H.M."/>
            <person name="Youens-Clark K."/>
            <person name="Lutzoni F."/>
            <person name="Miadlikowska J."/>
            <person name="Eastwood D.C."/>
            <person name="Hamelin R.C."/>
            <person name="Grigoriev I.V."/>
            <person name="U'Ren J.M."/>
        </authorList>
    </citation>
    <scope>NUCLEOTIDE SEQUENCE [LARGE SCALE GENOMIC DNA]</scope>
    <source>
        <strain evidence="1 2">CBS 119005</strain>
    </source>
</reference>
<evidence type="ECO:0000313" key="1">
    <source>
        <dbReference type="EMBL" id="KAI4868423.1"/>
    </source>
</evidence>
<evidence type="ECO:0000313" key="2">
    <source>
        <dbReference type="Proteomes" id="UP001497700"/>
    </source>
</evidence>
<gene>
    <name evidence="1" type="ORF">F4820DRAFT_445086</name>
</gene>
<dbReference type="Proteomes" id="UP001497700">
    <property type="component" value="Unassembled WGS sequence"/>
</dbReference>
<protein>
    <submittedName>
        <fullName evidence="1">Soluble quino protein glucose dehydrogenase</fullName>
    </submittedName>
</protein>
<name>A0ACB9ZBN8_9PEZI</name>
<accession>A0ACB9ZBN8</accession>
<organism evidence="1 2">
    <name type="scientific">Hypoxylon rubiginosum</name>
    <dbReference type="NCBI Taxonomy" id="110542"/>
    <lineage>
        <taxon>Eukaryota</taxon>
        <taxon>Fungi</taxon>
        <taxon>Dikarya</taxon>
        <taxon>Ascomycota</taxon>
        <taxon>Pezizomycotina</taxon>
        <taxon>Sordariomycetes</taxon>
        <taxon>Xylariomycetidae</taxon>
        <taxon>Xylariales</taxon>
        <taxon>Hypoxylaceae</taxon>
        <taxon>Hypoxylon</taxon>
    </lineage>
</organism>